<dbReference type="PANTHER" id="PTHR30075">
    <property type="entry name" value="GLYCYL-TRNA SYNTHETASE"/>
    <property type="match status" value="1"/>
</dbReference>
<evidence type="ECO:0000256" key="5">
    <source>
        <dbReference type="ARBA" id="ARBA00022598"/>
    </source>
</evidence>
<keyword evidence="8 11" id="KW-0648">Protein biosynthesis</keyword>
<dbReference type="InterPro" id="IPR006194">
    <property type="entry name" value="Gly-tRNA-synth_heterodimer"/>
</dbReference>
<dbReference type="Proteomes" id="UP000001627">
    <property type="component" value="Chromosome"/>
</dbReference>
<keyword evidence="5 11" id="KW-0436">Ligase</keyword>
<comment type="similarity">
    <text evidence="2 11">Belongs to the class-II aminoacyl-tRNA synthetase family.</text>
</comment>
<evidence type="ECO:0000256" key="7">
    <source>
        <dbReference type="ARBA" id="ARBA00022840"/>
    </source>
</evidence>
<dbReference type="NCBIfam" id="TIGR00211">
    <property type="entry name" value="glyS"/>
    <property type="match status" value="1"/>
</dbReference>
<gene>
    <name evidence="11 13" type="primary">glyS</name>
    <name evidence="13" type="ordered locus">NRI_0727</name>
</gene>
<evidence type="ECO:0000259" key="12">
    <source>
        <dbReference type="Pfam" id="PF05746"/>
    </source>
</evidence>
<evidence type="ECO:0000256" key="6">
    <source>
        <dbReference type="ARBA" id="ARBA00022741"/>
    </source>
</evidence>
<dbReference type="eggNOG" id="COG0751">
    <property type="taxonomic scope" value="Bacteria"/>
</dbReference>
<evidence type="ECO:0000256" key="8">
    <source>
        <dbReference type="ARBA" id="ARBA00022917"/>
    </source>
</evidence>
<organism evidence="13 14">
    <name type="scientific">Neorickettsia risticii (strain Illinois)</name>
    <dbReference type="NCBI Taxonomy" id="434131"/>
    <lineage>
        <taxon>Bacteria</taxon>
        <taxon>Pseudomonadati</taxon>
        <taxon>Pseudomonadota</taxon>
        <taxon>Alphaproteobacteria</taxon>
        <taxon>Rickettsiales</taxon>
        <taxon>Anaplasmataceae</taxon>
        <taxon>Neorickettsia</taxon>
    </lineage>
</organism>
<dbReference type="PANTHER" id="PTHR30075:SF2">
    <property type="entry name" value="GLYCINE--TRNA LIGASE, CHLOROPLASTIC_MITOCHONDRIAL 2"/>
    <property type="match status" value="1"/>
</dbReference>
<evidence type="ECO:0000256" key="9">
    <source>
        <dbReference type="ARBA" id="ARBA00023146"/>
    </source>
</evidence>
<evidence type="ECO:0000256" key="2">
    <source>
        <dbReference type="ARBA" id="ARBA00008226"/>
    </source>
</evidence>
<dbReference type="GO" id="GO:0005829">
    <property type="term" value="C:cytosol"/>
    <property type="evidence" value="ECO:0007669"/>
    <property type="project" value="TreeGrafter"/>
</dbReference>
<evidence type="ECO:0000313" key="14">
    <source>
        <dbReference type="Proteomes" id="UP000001627"/>
    </source>
</evidence>
<dbReference type="Pfam" id="PF05746">
    <property type="entry name" value="DALR_1"/>
    <property type="match status" value="1"/>
</dbReference>
<dbReference type="Pfam" id="PF02092">
    <property type="entry name" value="tRNA_synt_2f"/>
    <property type="match status" value="1"/>
</dbReference>
<dbReference type="GO" id="GO:0004814">
    <property type="term" value="F:arginine-tRNA ligase activity"/>
    <property type="evidence" value="ECO:0007669"/>
    <property type="project" value="InterPro"/>
</dbReference>
<dbReference type="InterPro" id="IPR015944">
    <property type="entry name" value="Gly-tRNA-synth_bsu"/>
</dbReference>
<comment type="subunit">
    <text evidence="3 11">Tetramer of two alpha and two beta subunits.</text>
</comment>
<dbReference type="STRING" id="434131.NRI_0727"/>
<keyword evidence="6 11" id="KW-0547">Nucleotide-binding</keyword>
<keyword evidence="9 11" id="KW-0030">Aminoacyl-tRNA synthetase</keyword>
<dbReference type="PRINTS" id="PR01045">
    <property type="entry name" value="TRNASYNTHGB"/>
</dbReference>
<comment type="catalytic activity">
    <reaction evidence="10 11">
        <text>tRNA(Gly) + glycine + ATP = glycyl-tRNA(Gly) + AMP + diphosphate</text>
        <dbReference type="Rhea" id="RHEA:16013"/>
        <dbReference type="Rhea" id="RHEA-COMP:9664"/>
        <dbReference type="Rhea" id="RHEA-COMP:9683"/>
        <dbReference type="ChEBI" id="CHEBI:30616"/>
        <dbReference type="ChEBI" id="CHEBI:33019"/>
        <dbReference type="ChEBI" id="CHEBI:57305"/>
        <dbReference type="ChEBI" id="CHEBI:78442"/>
        <dbReference type="ChEBI" id="CHEBI:78522"/>
        <dbReference type="ChEBI" id="CHEBI:456215"/>
        <dbReference type="EC" id="6.1.1.14"/>
    </reaction>
</comment>
<dbReference type="HOGENOM" id="CLU_007220_2_1_5"/>
<dbReference type="EC" id="6.1.1.14" evidence="11"/>
<evidence type="ECO:0000256" key="3">
    <source>
        <dbReference type="ARBA" id="ARBA00011209"/>
    </source>
</evidence>
<evidence type="ECO:0000256" key="10">
    <source>
        <dbReference type="ARBA" id="ARBA00047937"/>
    </source>
</evidence>
<dbReference type="OrthoDB" id="9775440at2"/>
<dbReference type="GO" id="GO:0006420">
    <property type="term" value="P:arginyl-tRNA aminoacylation"/>
    <property type="evidence" value="ECO:0007669"/>
    <property type="project" value="InterPro"/>
</dbReference>
<dbReference type="EMBL" id="CP001431">
    <property type="protein sequence ID" value="ACT69702.1"/>
    <property type="molecule type" value="Genomic_DNA"/>
</dbReference>
<reference evidence="13 14" key="1">
    <citation type="journal article" date="2009" name="Nucleic Acids Res.">
        <title>Analysis of complete genome sequence of Neorickettsia risticii: causative agent of Potomac horse fever.</title>
        <authorList>
            <person name="Lin M."/>
            <person name="Zhang C."/>
            <person name="Gibson K."/>
            <person name="Rikihisa Y."/>
        </authorList>
    </citation>
    <scope>NUCLEOTIDE SEQUENCE [LARGE SCALE GENOMIC DNA]</scope>
    <source>
        <strain evidence="13 14">Illinois</strain>
    </source>
</reference>
<keyword evidence="14" id="KW-1185">Reference proteome</keyword>
<dbReference type="HAMAP" id="MF_00255">
    <property type="entry name" value="Gly_tRNA_synth_beta"/>
    <property type="match status" value="1"/>
</dbReference>
<dbReference type="InterPro" id="IPR008909">
    <property type="entry name" value="DALR_anticod-bd"/>
</dbReference>
<keyword evidence="7 11" id="KW-0067">ATP-binding</keyword>
<comment type="subcellular location">
    <subcellularLocation>
        <location evidence="1 11">Cytoplasm</location>
    </subcellularLocation>
</comment>
<accession>C6V5N4</accession>
<dbReference type="AlphaFoldDB" id="C6V5N4"/>
<protein>
    <recommendedName>
        <fullName evidence="11">Glycine--tRNA ligase beta subunit</fullName>
        <ecNumber evidence="11">6.1.1.14</ecNumber>
    </recommendedName>
    <alternativeName>
        <fullName evidence="11">Glycyl-tRNA synthetase beta subunit</fullName>
        <shortName evidence="11">GlyRS</shortName>
    </alternativeName>
</protein>
<evidence type="ECO:0000256" key="1">
    <source>
        <dbReference type="ARBA" id="ARBA00004496"/>
    </source>
</evidence>
<dbReference type="GO" id="GO:0005524">
    <property type="term" value="F:ATP binding"/>
    <property type="evidence" value="ECO:0007669"/>
    <property type="project" value="UniProtKB-UniRule"/>
</dbReference>
<dbReference type="GO" id="GO:0006426">
    <property type="term" value="P:glycyl-tRNA aminoacylation"/>
    <property type="evidence" value="ECO:0007669"/>
    <property type="project" value="UniProtKB-UniRule"/>
</dbReference>
<feature type="domain" description="DALR anticodon binding" evidence="12">
    <location>
        <begin position="586"/>
        <end position="684"/>
    </location>
</feature>
<evidence type="ECO:0000313" key="13">
    <source>
        <dbReference type="EMBL" id="ACT69702.1"/>
    </source>
</evidence>
<keyword evidence="4 11" id="KW-0963">Cytoplasm</keyword>
<dbReference type="PROSITE" id="PS50861">
    <property type="entry name" value="AA_TRNA_LIGASE_II_GLYAB"/>
    <property type="match status" value="1"/>
</dbReference>
<dbReference type="RefSeq" id="WP_015816586.1">
    <property type="nucleotide sequence ID" value="NC_013009.1"/>
</dbReference>
<proteinExistence type="inferred from homology"/>
<dbReference type="GO" id="GO:0004820">
    <property type="term" value="F:glycine-tRNA ligase activity"/>
    <property type="evidence" value="ECO:0007669"/>
    <property type="project" value="UniProtKB-UniRule"/>
</dbReference>
<sequence>MPKFLLEILSEEIPAALQSYAQKSFFDLFSSATKDLSVGKIEVFTSCRRIAVLIDDVNSDPVNKKVDKKGPSVGSDLSVVERFATSMGTSASNLYIKSIGNKEYYFAPVVGKVLCIDEVMRQRTEDILRSFSWPRSMRWGNYSLNWIRPIKSIVCMLGKSVIPVQFHHYTAGAVTIGAHVDPALKKIKITSAEEYKSLLMKGGVVLSQFERENLIKAQISQLEAEHGFSVCVTEELLSEVVGITESPNVLMGSFPQSFLDLHECIVETVIVSHQKVFPVSKNGRLLNKFVVVSSISSNAPIRGYERVITARLADAASMVLIDSKTPLCELGPKLKQLIFHKKLGSFREKVQRVRALAKFIAFWVPNASIIKVEEAAELAKLDLLTTFVRDFPKLAGFVGSHYLNLGGETDVEIIDAVRDHYLPVDAADVCPNAPVTVTLALADKIDTLVGLISVKEKVTSTRDPLGIRRAAIGVLRIIIENKLDVPLQVFLMKAIDLYPSSLFFSLIKKIGASSDEEKQRKDDVVNFTLSFFSERLKALLLKSGVSQAVFAAVSGGITRPLVLTEKCIAISEWLKQADGAEFVQLHKRMMGILKGFSGSAKAKFSKKVLVLPEEVSLVQEFEVFQSLFCNALKERNFEMAFSRCADLLKPITVFMDSVLVNVEDPELRKNRIGLLLSISETLNELCDFEILSRNFS</sequence>
<name>C6V5N4_NEORI</name>
<evidence type="ECO:0000256" key="4">
    <source>
        <dbReference type="ARBA" id="ARBA00022490"/>
    </source>
</evidence>
<evidence type="ECO:0000256" key="11">
    <source>
        <dbReference type="HAMAP-Rule" id="MF_00255"/>
    </source>
</evidence>
<dbReference type="KEGG" id="nri:NRI_0727"/>
<dbReference type="SUPFAM" id="SSF109604">
    <property type="entry name" value="HD-domain/PDEase-like"/>
    <property type="match status" value="1"/>
</dbReference>